<dbReference type="KEGG" id="lmi:LMXM_25_1060"/>
<feature type="compositionally biased region" description="Basic and acidic residues" evidence="1">
    <location>
        <begin position="10"/>
        <end position="26"/>
    </location>
</feature>
<dbReference type="Pfam" id="PF23398">
    <property type="entry name" value="FAZ1_cons"/>
    <property type="match status" value="1"/>
</dbReference>
<feature type="compositionally biased region" description="Pro residues" evidence="1">
    <location>
        <begin position="928"/>
        <end position="937"/>
    </location>
</feature>
<dbReference type="RefSeq" id="XP_003876161.1">
    <property type="nucleotide sequence ID" value="XM_003876112.1"/>
</dbReference>
<name>E9AXI5_LEIMU</name>
<dbReference type="AlphaFoldDB" id="E9AXI5"/>
<reference evidence="3 4" key="1">
    <citation type="journal article" date="2011" name="Genome Res.">
        <title>Chromosome and gene copy number variation allow major structural change between species and strains of Leishmania.</title>
        <authorList>
            <person name="Rogers M.B."/>
            <person name="Hilley J.D."/>
            <person name="Dickens N.J."/>
            <person name="Wilkes J."/>
            <person name="Bates P.A."/>
            <person name="Depledge D.P."/>
            <person name="Harris D."/>
            <person name="Her Y."/>
            <person name="Herzyk P."/>
            <person name="Imamura H."/>
            <person name="Otto T.D."/>
            <person name="Sanders M."/>
            <person name="Seeger K."/>
            <person name="Dujardin J.C."/>
            <person name="Berriman M."/>
            <person name="Smith D.F."/>
            <person name="Hertz-Fowler C."/>
            <person name="Mottram J.C."/>
        </authorList>
    </citation>
    <scope>NUCLEOTIDE SEQUENCE [LARGE SCALE GENOMIC DNA]</scope>
    <source>
        <strain evidence="3 4">MHOM/GT/2001/U1103</strain>
    </source>
</reference>
<accession>E9AXI5</accession>
<evidence type="ECO:0000313" key="4">
    <source>
        <dbReference type="Proteomes" id="UP000007259"/>
    </source>
</evidence>
<feature type="region of interest" description="Disordered" evidence="1">
    <location>
        <begin position="404"/>
        <end position="486"/>
    </location>
</feature>
<evidence type="ECO:0000259" key="2">
    <source>
        <dbReference type="Pfam" id="PF23398"/>
    </source>
</evidence>
<feature type="compositionally biased region" description="Basic residues" evidence="1">
    <location>
        <begin position="656"/>
        <end position="669"/>
    </location>
</feature>
<sequence>MALSATSSIDFREDVPNSKRREDTKITESVATISIHEEPNESRRNDTVTESVATISIHEELNETRRNDTVTESVATISMHEEPSETRRIDKVTESVATISIHEEPSETRQIDKVTESVATISIHEEPSETRQIDKVTESVATISMHEEPSETRRIDKVTESVATISIHEEPSETRQIDKVTESVATISMHEEPSETRRIDKVTESVATISMHEEPSETRQIDKVTESVATISMHEEPSETRRIDKVTESVATISIHEEPSETRQIDKVTESVATISMHEEPSETRQIDKVTESVATISMHEEPSETRRIDKVTESVATISIHEEPSETRQIDKVTESVATISMHEEPDEGPEELHYEMSASTGLNATTQKDDIEFQVVDDIASKSERSVPYQVEDSRKNLDGLASTQQEEGAASPQLPSQGGVAAAPTSDIYALNPPPSRLSQRAAKAAQTPRSLSSAPITPRTRSGTSTYRPPAQQQEAKENEDAEVQPLVYGGESAPAPETATAPTPVSLVVTEHKRHFPGNKWESVVAASLDVVKRTVCNETADAIGVESQYVQVLNVGATATGMTCDISVGHAPTMTASEVDEKLSSYPYETTITLPDILTASSEHPQYGLGGALAPWEGTQAAAGAHEQQVEEEEEERYAPVGVPKAAPTKPKRKTKKAHRKLKNGSAASHARKATARVSGPPIPKKLGLRTLPKVLVTPRIYHYRAPRPGAERSTDKGSILYLDPRESTEGLGSRYSVSAATPHRGTNAVNGVNGSRSPSAPTYPSASVRNSAHIPPQRVERGVVSLALRKRQIIQAVPAVPPPQQQQQRAMAAPSDDASAHRYMNGVDHTANTHSVSRRSRSRSPKQLALAPGTDSASDAAPEEAAVTATPMAASGSAADQEDYIPMAEGVEKAADAEELLQKKQKAVAEYDTVDDEDDPVPAPAPNPFV</sequence>
<feature type="region of interest" description="Disordered" evidence="1">
    <location>
        <begin position="805"/>
        <end position="888"/>
    </location>
</feature>
<dbReference type="Proteomes" id="UP000007259">
    <property type="component" value="Chromosome 25"/>
</dbReference>
<feature type="compositionally biased region" description="Low complexity" evidence="1">
    <location>
        <begin position="862"/>
        <end position="881"/>
    </location>
</feature>
<feature type="region of interest" description="Disordered" evidence="1">
    <location>
        <begin position="628"/>
        <end position="692"/>
    </location>
</feature>
<feature type="compositionally biased region" description="Polar residues" evidence="1">
    <location>
        <begin position="451"/>
        <end position="478"/>
    </location>
</feature>
<dbReference type="OrthoDB" id="266968at2759"/>
<dbReference type="OMA" id="EGQSIQM"/>
<dbReference type="PhylomeDB" id="E9AXI5"/>
<dbReference type="InterPro" id="IPR056614">
    <property type="entry name" value="FAZ1_cons"/>
</dbReference>
<dbReference type="GeneID" id="13449203"/>
<organism evidence="3 4">
    <name type="scientific">Leishmania mexicana (strain MHOM/GT/2001/U1103)</name>
    <dbReference type="NCBI Taxonomy" id="929439"/>
    <lineage>
        <taxon>Eukaryota</taxon>
        <taxon>Discoba</taxon>
        <taxon>Euglenozoa</taxon>
        <taxon>Kinetoplastea</taxon>
        <taxon>Metakinetoplastina</taxon>
        <taxon>Trypanosomatida</taxon>
        <taxon>Trypanosomatidae</taxon>
        <taxon>Leishmaniinae</taxon>
        <taxon>Leishmania</taxon>
    </lineage>
</organism>
<dbReference type="EMBL" id="FR799578">
    <property type="protein sequence ID" value="CBZ27676.1"/>
    <property type="molecule type" value="Genomic_DNA"/>
</dbReference>
<feature type="compositionally biased region" description="Polar residues" evidence="1">
    <location>
        <begin position="754"/>
        <end position="777"/>
    </location>
</feature>
<protein>
    <recommendedName>
        <fullName evidence="2">Flagellar attachment zone protein 1 conserved domain-containing protein</fullName>
    </recommendedName>
</protein>
<dbReference type="VEuPathDB" id="TriTrypDB:LmxM.25.1060"/>
<feature type="compositionally biased region" description="Low complexity" evidence="1">
    <location>
        <begin position="812"/>
        <end position="821"/>
    </location>
</feature>
<evidence type="ECO:0000313" key="3">
    <source>
        <dbReference type="EMBL" id="CBZ27676.1"/>
    </source>
</evidence>
<feature type="region of interest" description="Disordered" evidence="1">
    <location>
        <begin position="914"/>
        <end position="937"/>
    </location>
</feature>
<keyword evidence="4" id="KW-1185">Reference proteome</keyword>
<gene>
    <name evidence="3" type="ORF">LMXM_25_1060</name>
</gene>
<evidence type="ECO:0000256" key="1">
    <source>
        <dbReference type="SAM" id="MobiDB-lite"/>
    </source>
</evidence>
<feature type="region of interest" description="Disordered" evidence="1">
    <location>
        <begin position="1"/>
        <end position="28"/>
    </location>
</feature>
<feature type="region of interest" description="Disordered" evidence="1">
    <location>
        <begin position="737"/>
        <end position="777"/>
    </location>
</feature>
<feature type="domain" description="Flagellar attachment zone protein 1 conserved" evidence="2">
    <location>
        <begin position="513"/>
        <end position="600"/>
    </location>
</feature>
<proteinExistence type="predicted"/>